<dbReference type="EMBL" id="PGCI01001048">
    <property type="protein sequence ID" value="PLW08724.1"/>
    <property type="molecule type" value="Genomic_DNA"/>
</dbReference>
<dbReference type="EMBL" id="PGCI01000440">
    <property type="protein sequence ID" value="PLW26834.1"/>
    <property type="molecule type" value="Genomic_DNA"/>
</dbReference>
<evidence type="ECO:0000256" key="1">
    <source>
        <dbReference type="SAM" id="MobiDB-lite"/>
    </source>
</evidence>
<feature type="region of interest" description="Disordered" evidence="1">
    <location>
        <begin position="523"/>
        <end position="548"/>
    </location>
</feature>
<feature type="region of interest" description="Disordered" evidence="1">
    <location>
        <begin position="241"/>
        <end position="272"/>
    </location>
</feature>
<proteinExistence type="predicted"/>
<protein>
    <submittedName>
        <fullName evidence="3">Uncharacterized protein</fullName>
    </submittedName>
</protein>
<gene>
    <name evidence="3" type="ORF">PCASD_26164</name>
    <name evidence="2" type="ORF">PCASD_26825</name>
</gene>
<dbReference type="Proteomes" id="UP000235392">
    <property type="component" value="Unassembled WGS sequence"/>
</dbReference>
<feature type="compositionally biased region" description="Low complexity" evidence="1">
    <location>
        <begin position="523"/>
        <end position="538"/>
    </location>
</feature>
<organism evidence="3 4">
    <name type="scientific">Puccinia coronata f. sp. avenae</name>
    <dbReference type="NCBI Taxonomy" id="200324"/>
    <lineage>
        <taxon>Eukaryota</taxon>
        <taxon>Fungi</taxon>
        <taxon>Dikarya</taxon>
        <taxon>Basidiomycota</taxon>
        <taxon>Pucciniomycotina</taxon>
        <taxon>Pucciniomycetes</taxon>
        <taxon>Pucciniales</taxon>
        <taxon>Pucciniaceae</taxon>
        <taxon>Puccinia</taxon>
    </lineage>
</organism>
<accession>A0A2N5TN09</accession>
<evidence type="ECO:0000313" key="2">
    <source>
        <dbReference type="EMBL" id="PLW08724.1"/>
    </source>
</evidence>
<evidence type="ECO:0000313" key="3">
    <source>
        <dbReference type="EMBL" id="PLW26834.1"/>
    </source>
</evidence>
<feature type="region of interest" description="Disordered" evidence="1">
    <location>
        <begin position="319"/>
        <end position="364"/>
    </location>
</feature>
<sequence>MVTLSLTPKNGNNTRYFPHSGFLGLSPVVVAGYVQTRLEEDNQPLEASRLVVRIRCYEAIGSTISRGTRPELEQQPASLNKLSNVNVLWQTEQTLWAASQQQEYDLLGDWNGSWKLVIPTNAVDPPLPQSSSAASSSSSSSSSSCAAVGSITYKTWRSWWQVETVVYHRPAGVLGSKLIKSHVLYLINYREAEKYYSSREDPTTTIQSSTTTNTRIKYSITSPTSACCGDEIQLKILIGTKPQHQPHPSSSSTLFNLESSNTNNNNSSSSNEPELILKRLQVSLIRRLAIELFTPSPPTNSSSQQLIQIDHHHKPWRLGRHLANPNLRPINPFSSSSSPSSNSLPCPTNPNSNSNSNSNSLIVPTSNLNSKRQFTTVNTLITNTEGISKSIVLNHHDNHHPQDLLADQQHHIPGQTQHQQQQQQVRYDYGFLVKLKIPLVKSKSHYSIGETCKTSHATVNFSFQFKLSIKNKLTSRVETIDLSELNVQVYSISKAEIQSALAQLKKLNNPLLGPCGNLSIQSAFPAPPHRSSSSARSPLTPQQISQEEEHRHLYPAYPSNPPSLPHIIPLFSFPADPLSPQLHQGLDREGPQ</sequence>
<evidence type="ECO:0000313" key="4">
    <source>
        <dbReference type="Proteomes" id="UP000235392"/>
    </source>
</evidence>
<name>A0A2N5TN09_9BASI</name>
<reference evidence="3 4" key="1">
    <citation type="submission" date="2017-11" db="EMBL/GenBank/DDBJ databases">
        <title>De novo assembly and phasing of dikaryotic genomes from two isolates of Puccinia coronata f. sp. avenae, the causal agent of oat crown rust.</title>
        <authorList>
            <person name="Miller M.E."/>
            <person name="Zhang Y."/>
            <person name="Omidvar V."/>
            <person name="Sperschneider J."/>
            <person name="Schwessinger B."/>
            <person name="Raley C."/>
            <person name="Palmer J.M."/>
            <person name="Garnica D."/>
            <person name="Upadhyaya N."/>
            <person name="Rathjen J."/>
            <person name="Taylor J.M."/>
            <person name="Park R.F."/>
            <person name="Dodds P.N."/>
            <person name="Hirsch C.D."/>
            <person name="Kianian S.F."/>
            <person name="Figueroa M."/>
        </authorList>
    </citation>
    <scope>NUCLEOTIDE SEQUENCE [LARGE SCALE GENOMIC DNA]</scope>
    <source>
        <strain evidence="3">12SD80</strain>
    </source>
</reference>
<feature type="compositionally biased region" description="Low complexity" evidence="1">
    <location>
        <begin position="242"/>
        <end position="272"/>
    </location>
</feature>
<feature type="compositionally biased region" description="Low complexity" evidence="1">
    <location>
        <begin position="331"/>
        <end position="360"/>
    </location>
</feature>
<dbReference type="AlphaFoldDB" id="A0A2N5TN09"/>
<comment type="caution">
    <text evidence="3">The sequence shown here is derived from an EMBL/GenBank/DDBJ whole genome shotgun (WGS) entry which is preliminary data.</text>
</comment>